<reference evidence="9 10" key="1">
    <citation type="submission" date="2017-09" db="EMBL/GenBank/DDBJ databases">
        <title>Genomics of the genus Arcobacter.</title>
        <authorList>
            <person name="Perez-Cataluna A."/>
            <person name="Figueras M.J."/>
            <person name="Salas-Masso N."/>
        </authorList>
    </citation>
    <scope>NUCLEOTIDE SEQUENCE [LARGE SCALE GENOMIC DNA]</scope>
    <source>
        <strain evidence="9 10">CECT 7386</strain>
    </source>
</reference>
<feature type="domain" description="Mce/MlaD" evidence="8">
    <location>
        <begin position="652"/>
        <end position="716"/>
    </location>
</feature>
<evidence type="ECO:0000259" key="8">
    <source>
        <dbReference type="Pfam" id="PF02470"/>
    </source>
</evidence>
<dbReference type="RefSeq" id="WP_114842287.1">
    <property type="nucleotide sequence ID" value="NZ_CP031219.1"/>
</dbReference>
<organism evidence="9 10">
    <name type="scientific">Malaciobacter mytili LMG 24559</name>
    <dbReference type="NCBI Taxonomy" id="1032238"/>
    <lineage>
        <taxon>Bacteria</taxon>
        <taxon>Pseudomonadati</taxon>
        <taxon>Campylobacterota</taxon>
        <taxon>Epsilonproteobacteria</taxon>
        <taxon>Campylobacterales</taxon>
        <taxon>Arcobacteraceae</taxon>
        <taxon>Malaciobacter</taxon>
    </lineage>
</organism>
<keyword evidence="4 7" id="KW-0812">Transmembrane</keyword>
<dbReference type="PANTHER" id="PTHR30462">
    <property type="entry name" value="INTERMEMBRANE TRANSPORT PROTEIN PQIB-RELATED"/>
    <property type="match status" value="1"/>
</dbReference>
<evidence type="ECO:0000256" key="6">
    <source>
        <dbReference type="ARBA" id="ARBA00023136"/>
    </source>
</evidence>
<dbReference type="KEGG" id="amyt:AMYT_1876"/>
<dbReference type="InterPro" id="IPR003399">
    <property type="entry name" value="Mce/MlaD"/>
</dbReference>
<comment type="caution">
    <text evidence="9">The sequence shown here is derived from an EMBL/GenBank/DDBJ whole genome shotgun (WGS) entry which is preliminary data.</text>
</comment>
<feature type="domain" description="Mce/MlaD" evidence="8">
    <location>
        <begin position="399"/>
        <end position="458"/>
    </location>
</feature>
<feature type="domain" description="Mce/MlaD" evidence="8">
    <location>
        <begin position="43"/>
        <end position="135"/>
    </location>
</feature>
<evidence type="ECO:0000256" key="1">
    <source>
        <dbReference type="ARBA" id="ARBA00004533"/>
    </source>
</evidence>
<evidence type="ECO:0000256" key="7">
    <source>
        <dbReference type="SAM" id="Phobius"/>
    </source>
</evidence>
<protein>
    <recommendedName>
        <fullName evidence="8">Mce/MlaD domain-containing protein</fullName>
    </recommendedName>
</protein>
<keyword evidence="6 7" id="KW-0472">Membrane</keyword>
<dbReference type="InterPro" id="IPR051800">
    <property type="entry name" value="PqiA-PqiB_transport"/>
</dbReference>
<keyword evidence="5 7" id="KW-1133">Transmembrane helix</keyword>
<keyword evidence="3" id="KW-0997">Cell inner membrane</keyword>
<keyword evidence="2" id="KW-1003">Cell membrane</keyword>
<dbReference type="Pfam" id="PF02470">
    <property type="entry name" value="MlaD"/>
    <property type="match status" value="3"/>
</dbReference>
<accession>A0AAX2AFT4</accession>
<comment type="subcellular location">
    <subcellularLocation>
        <location evidence="1">Cell inner membrane</location>
    </subcellularLocation>
</comment>
<gene>
    <name evidence="9" type="ORF">CP985_12315</name>
</gene>
<sequence>MNEEIKYESVKKSKKIVFIIWLLPFIALLISSIMVYKHFDEQGEEISIYFDNAEGLVSGKTPLKYKGIKIGVISSIEVDINNIDKFLVKISVHKQALDLVTRKGTMFWKVEPKATITEISGLNTILSGIYIEAMPKVKSVEEIKKLPKRYIFQASNEKPIDYFEEGLFLTLKSSKGSLEVGAPVLYKSFVVGKIVKKNLVKNDILYTIFIEDKYKSLVKQSSNFWNISGVDLKATLSGIRFKIDTLASLIAGGIQFDSNSQEEGLKNTKKVFELYDSKDEIAYLKDYLVLQSNQGHNLEVEFSKVFYNGIEIGFVDDLKYLPNEKIGYIFIKLKKEFSSILEYKPYFELVKPSFSLENIEGLSTLVKGNYIKVTKTTNKLSKVDDIYTLNDKSIAKSVYNIVLKTKDSINISENAPIYFKNIEVGKVKNKKLFKNSDELRVEAEIFKEYKYLVNDSSIFYAQSPIEINANIDNISFKTAPLNGFINSSIAFETPNLKTKRTINRFELFSSYKQMLEEKYLQQKAKRFTISLDDANLIATSNNIYFKGVEAGKVLSKIYNEKTSKIDVEIFVFENFANFINESTKFYALDSLNIDFSLSKLNINTQPLDRLVKGGISFITLNEEAKKVNKFYNFPFYKNLEEIYNEKRFNNDGLRIVVNAKRKSSLKENSPVFYRQLQIGVVEKYKLSKDGTNVQLQLYIDKEFKNLVRENSIFYNATAFGMKISLLGVKISTETLETLLTGGISLVTPTQYKQRAKQMSKFPLYDDVQEEWLQWNPKFEKL</sequence>
<keyword evidence="10" id="KW-1185">Reference proteome</keyword>
<evidence type="ECO:0000256" key="5">
    <source>
        <dbReference type="ARBA" id="ARBA00022989"/>
    </source>
</evidence>
<evidence type="ECO:0000256" key="2">
    <source>
        <dbReference type="ARBA" id="ARBA00022475"/>
    </source>
</evidence>
<evidence type="ECO:0000313" key="9">
    <source>
        <dbReference type="EMBL" id="RXK14743.1"/>
    </source>
</evidence>
<name>A0AAX2AFT4_9BACT</name>
<proteinExistence type="predicted"/>
<dbReference type="EMBL" id="NXID01000053">
    <property type="protein sequence ID" value="RXK14743.1"/>
    <property type="molecule type" value="Genomic_DNA"/>
</dbReference>
<evidence type="ECO:0000313" key="10">
    <source>
        <dbReference type="Proteomes" id="UP000290092"/>
    </source>
</evidence>
<dbReference type="AlphaFoldDB" id="A0AAX2AFT4"/>
<dbReference type="PANTHER" id="PTHR30462:SF0">
    <property type="entry name" value="INTERMEMBRANE TRANSPORT PROTEIN YEBT"/>
    <property type="match status" value="1"/>
</dbReference>
<dbReference type="Proteomes" id="UP000290092">
    <property type="component" value="Unassembled WGS sequence"/>
</dbReference>
<evidence type="ECO:0000256" key="4">
    <source>
        <dbReference type="ARBA" id="ARBA00022692"/>
    </source>
</evidence>
<dbReference type="GO" id="GO:0005886">
    <property type="term" value="C:plasma membrane"/>
    <property type="evidence" value="ECO:0007669"/>
    <property type="project" value="UniProtKB-SubCell"/>
</dbReference>
<evidence type="ECO:0000256" key="3">
    <source>
        <dbReference type="ARBA" id="ARBA00022519"/>
    </source>
</evidence>
<feature type="transmembrane region" description="Helical" evidence="7">
    <location>
        <begin position="16"/>
        <end position="36"/>
    </location>
</feature>